<protein>
    <recommendedName>
        <fullName evidence="3">NmrA-like family domain-containing protein 1</fullName>
    </recommendedName>
</protein>
<organism evidence="6 7">
    <name type="scientific">Elysia chlorotica</name>
    <name type="common">Eastern emerald elysia</name>
    <name type="synonym">Sea slug</name>
    <dbReference type="NCBI Taxonomy" id="188477"/>
    <lineage>
        <taxon>Eukaryota</taxon>
        <taxon>Metazoa</taxon>
        <taxon>Spiralia</taxon>
        <taxon>Lophotrochozoa</taxon>
        <taxon>Mollusca</taxon>
        <taxon>Gastropoda</taxon>
        <taxon>Heterobranchia</taxon>
        <taxon>Euthyneura</taxon>
        <taxon>Panpulmonata</taxon>
        <taxon>Sacoglossa</taxon>
        <taxon>Placobranchoidea</taxon>
        <taxon>Plakobranchidae</taxon>
        <taxon>Elysia</taxon>
    </lineage>
</organism>
<accession>A0A3S0ZME6</accession>
<keyword evidence="4" id="KW-0812">Transmembrane</keyword>
<evidence type="ECO:0000256" key="1">
    <source>
        <dbReference type="ARBA" id="ARBA00006328"/>
    </source>
</evidence>
<evidence type="ECO:0000256" key="4">
    <source>
        <dbReference type="SAM" id="Phobius"/>
    </source>
</evidence>
<dbReference type="STRING" id="188477.A0A3S0ZME6"/>
<dbReference type="InterPro" id="IPR036291">
    <property type="entry name" value="NAD(P)-bd_dom_sf"/>
</dbReference>
<keyword evidence="2" id="KW-0521">NADP</keyword>
<evidence type="ECO:0000259" key="5">
    <source>
        <dbReference type="Pfam" id="PF05368"/>
    </source>
</evidence>
<reference evidence="6 7" key="1">
    <citation type="submission" date="2019-01" db="EMBL/GenBank/DDBJ databases">
        <title>A draft genome assembly of the solar-powered sea slug Elysia chlorotica.</title>
        <authorList>
            <person name="Cai H."/>
            <person name="Li Q."/>
            <person name="Fang X."/>
            <person name="Li J."/>
            <person name="Curtis N.E."/>
            <person name="Altenburger A."/>
            <person name="Shibata T."/>
            <person name="Feng M."/>
            <person name="Maeda T."/>
            <person name="Schwartz J.A."/>
            <person name="Shigenobu S."/>
            <person name="Lundholm N."/>
            <person name="Nishiyama T."/>
            <person name="Yang H."/>
            <person name="Hasebe M."/>
            <person name="Li S."/>
            <person name="Pierce S.K."/>
            <person name="Wang J."/>
        </authorList>
    </citation>
    <scope>NUCLEOTIDE SEQUENCE [LARGE SCALE GENOMIC DNA]</scope>
    <source>
        <strain evidence="6">EC2010</strain>
        <tissue evidence="6">Whole organism of an adult</tissue>
    </source>
</reference>
<comment type="similarity">
    <text evidence="1">Belongs to the NmrA-type oxidoreductase family.</text>
</comment>
<proteinExistence type="inferred from homology"/>
<keyword evidence="4" id="KW-1133">Transmembrane helix</keyword>
<evidence type="ECO:0000313" key="6">
    <source>
        <dbReference type="EMBL" id="RUS78361.1"/>
    </source>
</evidence>
<dbReference type="OrthoDB" id="300709at2759"/>
<comment type="caution">
    <text evidence="6">The sequence shown here is derived from an EMBL/GenBank/DDBJ whole genome shotgun (WGS) entry which is preliminary data.</text>
</comment>
<keyword evidence="7" id="KW-1185">Reference proteome</keyword>
<evidence type="ECO:0000256" key="3">
    <source>
        <dbReference type="ARBA" id="ARBA00040296"/>
    </source>
</evidence>
<dbReference type="Gene3D" id="3.40.50.720">
    <property type="entry name" value="NAD(P)-binding Rossmann-like Domain"/>
    <property type="match status" value="1"/>
</dbReference>
<feature type="domain" description="NmrA-like" evidence="5">
    <location>
        <begin position="35"/>
        <end position="169"/>
    </location>
</feature>
<sequence length="337" mass="37929">MKLLGTFFLPVLLLFDNKAKKFRNFRKPPDDGFIRILIFGSTGMTGTAVLSAALTCIWFRISIFTRRLKDNLKNETLERIVEGDMFDYDSVLDAMTGIDAVFFSTTYWDTMKAACEYNQGCNVVKAALASGIKHIIYVGTPYCSLYAKERCEYLLGKEQVEALVVASALPMGDVPLNCGSVFDFGQYIAKIMLRPARNIFKTIKLATGYHTVFEFAKALDNHFPDITFYDPEIPLSVYRSFDFKGSQELASMFAYYQTIKEQWPHAVAYDFCTGFLSFRDWVEVQEQNLIEAITEHTDQLILFNPVSTQVGLTSANLGQVKNQTSFAGNALKSDLAG</sequence>
<dbReference type="Gene3D" id="3.90.25.10">
    <property type="entry name" value="UDP-galactose 4-epimerase, domain 1"/>
    <property type="match status" value="1"/>
</dbReference>
<dbReference type="EMBL" id="RQTK01000515">
    <property type="protein sequence ID" value="RUS78361.1"/>
    <property type="molecule type" value="Genomic_DNA"/>
</dbReference>
<dbReference type="PANTHER" id="PTHR42748">
    <property type="entry name" value="NITROGEN METABOLITE REPRESSION PROTEIN NMRA FAMILY MEMBER"/>
    <property type="match status" value="1"/>
</dbReference>
<name>A0A3S0ZME6_ELYCH</name>
<feature type="transmembrane region" description="Helical" evidence="4">
    <location>
        <begin position="35"/>
        <end position="59"/>
    </location>
</feature>
<dbReference type="Pfam" id="PF05368">
    <property type="entry name" value="NmrA"/>
    <property type="match status" value="1"/>
</dbReference>
<dbReference type="InterPro" id="IPR051164">
    <property type="entry name" value="NmrA-like_oxidored"/>
</dbReference>
<keyword evidence="4" id="KW-0472">Membrane</keyword>
<evidence type="ECO:0000313" key="7">
    <source>
        <dbReference type="Proteomes" id="UP000271974"/>
    </source>
</evidence>
<evidence type="ECO:0000256" key="2">
    <source>
        <dbReference type="ARBA" id="ARBA00022857"/>
    </source>
</evidence>
<dbReference type="AlphaFoldDB" id="A0A3S0ZME6"/>
<dbReference type="Proteomes" id="UP000271974">
    <property type="component" value="Unassembled WGS sequence"/>
</dbReference>
<dbReference type="PANTHER" id="PTHR42748:SF7">
    <property type="entry name" value="NMRA LIKE REDOX SENSOR 1-RELATED"/>
    <property type="match status" value="1"/>
</dbReference>
<dbReference type="SUPFAM" id="SSF51735">
    <property type="entry name" value="NAD(P)-binding Rossmann-fold domains"/>
    <property type="match status" value="1"/>
</dbReference>
<dbReference type="InterPro" id="IPR008030">
    <property type="entry name" value="NmrA-like"/>
</dbReference>
<gene>
    <name evidence="6" type="ORF">EGW08_013881</name>
</gene>